<dbReference type="PANTHER" id="PTHR42804">
    <property type="entry name" value="ALDEHYDE DEHYDROGENASE"/>
    <property type="match status" value="1"/>
</dbReference>
<keyword evidence="2 6" id="KW-0560">Oxidoreductase</keyword>
<gene>
    <name evidence="8" type="ORF">AVO45_04250</name>
</gene>
<comment type="similarity">
    <text evidence="1 6">Belongs to the aldehyde dehydrogenase family.</text>
</comment>
<sequence length="473" mass="49777">MFVNGEWRSDEGAALLDVHDPSTNARFAAVPAGNAQDVADASAAAASAFAAWKDTDSATRAEFLRGFARGLKARQDALVALQMRNNGKPRVEAEIDVGDAIATFDYYASLADTLDARQNARVDHAGGEHFGLVRHEPVGPVGLIVPWNFPLVTSAWKIAPALAAGCTAVMKTSEMTPLIELVYADIAEEIGLPAGVLNIVTGGAEVGIALTSAPELRKISFTGSNMIGAKVMAAVAPRCLPVALELGGKSPIIVTADADIEQAVECIIGGIYFNCGQICSATSRLIVDRSIEPALIEAVVERTRGIKVGSPFDEGAEMGPITTRAQYHKVLDYLAKAKVDGLDCVAGGGGLDLGSGNFIQPTIYRNVPHDHAIWREEIFGPVLATTTFGTVEEAIAIANDTGYGLVGSVVSDDWDRGKAIADRIEAGQIWINTPQIVYPDSAWGGFKASGIGRELGPWGLSGYQGVKHILSPA</sequence>
<evidence type="ECO:0000256" key="4">
    <source>
        <dbReference type="ARBA" id="ARBA00049194"/>
    </source>
</evidence>
<dbReference type="Gene3D" id="3.40.605.10">
    <property type="entry name" value="Aldehyde Dehydrogenase, Chain A, domain 1"/>
    <property type="match status" value="1"/>
</dbReference>
<dbReference type="InterPro" id="IPR016162">
    <property type="entry name" value="Ald_DH_N"/>
</dbReference>
<dbReference type="InterPro" id="IPR016163">
    <property type="entry name" value="Ald_DH_C"/>
</dbReference>
<evidence type="ECO:0000256" key="3">
    <source>
        <dbReference type="ARBA" id="ARBA00024226"/>
    </source>
</evidence>
<feature type="domain" description="Aldehyde dehydrogenase" evidence="7">
    <location>
        <begin position="7"/>
        <end position="469"/>
    </location>
</feature>
<dbReference type="GO" id="GO:0004029">
    <property type="term" value="F:aldehyde dehydrogenase (NAD+) activity"/>
    <property type="evidence" value="ECO:0007669"/>
    <property type="project" value="UniProtKB-EC"/>
</dbReference>
<reference evidence="8 9" key="1">
    <citation type="submission" date="2015-12" db="EMBL/GenBank/DDBJ databases">
        <authorList>
            <person name="Shamseldin A."/>
            <person name="Moawad H."/>
            <person name="Abd El-Rahim W.M."/>
            <person name="Sadowsky M.J."/>
        </authorList>
    </citation>
    <scope>NUCLEOTIDE SEQUENCE [LARGE SCALE GENOMIC DNA]</scope>
    <source>
        <strain evidence="8 9">ZGT118</strain>
    </source>
</reference>
<evidence type="ECO:0000259" key="7">
    <source>
        <dbReference type="Pfam" id="PF00171"/>
    </source>
</evidence>
<dbReference type="Gene3D" id="3.40.309.10">
    <property type="entry name" value="Aldehyde Dehydrogenase, Chain A, domain 2"/>
    <property type="match status" value="1"/>
</dbReference>
<dbReference type="STRING" id="1685379.AVO45_04250"/>
<evidence type="ECO:0000313" key="8">
    <source>
        <dbReference type="EMBL" id="KUJ86266.1"/>
    </source>
</evidence>
<evidence type="ECO:0000256" key="1">
    <source>
        <dbReference type="ARBA" id="ARBA00009986"/>
    </source>
</evidence>
<dbReference type="Pfam" id="PF00171">
    <property type="entry name" value="Aldedh"/>
    <property type="match status" value="1"/>
</dbReference>
<dbReference type="FunFam" id="3.40.309.10:FF:000012">
    <property type="entry name" value="Betaine aldehyde dehydrogenase"/>
    <property type="match status" value="1"/>
</dbReference>
<dbReference type="InterPro" id="IPR015590">
    <property type="entry name" value="Aldehyde_DH_dom"/>
</dbReference>
<dbReference type="InterPro" id="IPR016160">
    <property type="entry name" value="Ald_DH_CS_CYS"/>
</dbReference>
<proteinExistence type="inferred from homology"/>
<evidence type="ECO:0000256" key="5">
    <source>
        <dbReference type="PROSITE-ProRule" id="PRU10007"/>
    </source>
</evidence>
<organism evidence="8 9">
    <name type="scientific">Ruegeria marisrubri</name>
    <dbReference type="NCBI Taxonomy" id="1685379"/>
    <lineage>
        <taxon>Bacteria</taxon>
        <taxon>Pseudomonadati</taxon>
        <taxon>Pseudomonadota</taxon>
        <taxon>Alphaproteobacteria</taxon>
        <taxon>Rhodobacterales</taxon>
        <taxon>Roseobacteraceae</taxon>
        <taxon>Ruegeria</taxon>
    </lineage>
</organism>
<accession>A0A117KHE5</accession>
<dbReference type="SUPFAM" id="SSF53720">
    <property type="entry name" value="ALDH-like"/>
    <property type="match status" value="1"/>
</dbReference>
<dbReference type="InterPro" id="IPR016161">
    <property type="entry name" value="Ald_DH/histidinol_DH"/>
</dbReference>
<dbReference type="EMBL" id="LQBQ01000001">
    <property type="protein sequence ID" value="KUJ86266.1"/>
    <property type="molecule type" value="Genomic_DNA"/>
</dbReference>
<dbReference type="FunFam" id="3.40.605.10:FF:000007">
    <property type="entry name" value="NAD/NADP-dependent betaine aldehyde dehydrogenase"/>
    <property type="match status" value="1"/>
</dbReference>
<dbReference type="OrthoDB" id="9812625at2"/>
<comment type="caution">
    <text evidence="8">The sequence shown here is derived from an EMBL/GenBank/DDBJ whole genome shotgun (WGS) entry which is preliminary data.</text>
</comment>
<protein>
    <recommendedName>
        <fullName evidence="3">aldehyde dehydrogenase (NAD(+))</fullName>
        <ecNumber evidence="3">1.2.1.3</ecNumber>
    </recommendedName>
</protein>
<dbReference type="PROSITE" id="PS00070">
    <property type="entry name" value="ALDEHYDE_DEHYDR_CYS"/>
    <property type="match status" value="1"/>
</dbReference>
<keyword evidence="9" id="KW-1185">Reference proteome</keyword>
<evidence type="ECO:0000313" key="9">
    <source>
        <dbReference type="Proteomes" id="UP000053791"/>
    </source>
</evidence>
<evidence type="ECO:0000256" key="6">
    <source>
        <dbReference type="RuleBase" id="RU003345"/>
    </source>
</evidence>
<dbReference type="PROSITE" id="PS00687">
    <property type="entry name" value="ALDEHYDE_DEHYDR_GLU"/>
    <property type="match status" value="1"/>
</dbReference>
<dbReference type="InterPro" id="IPR029510">
    <property type="entry name" value="Ald_DH_CS_GLU"/>
</dbReference>
<dbReference type="Proteomes" id="UP000053791">
    <property type="component" value="Unassembled WGS sequence"/>
</dbReference>
<dbReference type="EC" id="1.2.1.3" evidence="3"/>
<name>A0A117KHE5_9RHOB</name>
<dbReference type="AlphaFoldDB" id="A0A117KHE5"/>
<feature type="active site" evidence="5">
    <location>
        <position position="245"/>
    </location>
</feature>
<comment type="catalytic activity">
    <reaction evidence="4">
        <text>an aldehyde + NAD(+) + H2O = a carboxylate + NADH + 2 H(+)</text>
        <dbReference type="Rhea" id="RHEA:16185"/>
        <dbReference type="ChEBI" id="CHEBI:15377"/>
        <dbReference type="ChEBI" id="CHEBI:15378"/>
        <dbReference type="ChEBI" id="CHEBI:17478"/>
        <dbReference type="ChEBI" id="CHEBI:29067"/>
        <dbReference type="ChEBI" id="CHEBI:57540"/>
        <dbReference type="ChEBI" id="CHEBI:57945"/>
        <dbReference type="EC" id="1.2.1.3"/>
    </reaction>
</comment>
<dbReference type="PANTHER" id="PTHR42804:SF1">
    <property type="entry name" value="ALDEHYDE DEHYDROGENASE-RELATED"/>
    <property type="match status" value="1"/>
</dbReference>
<evidence type="ECO:0000256" key="2">
    <source>
        <dbReference type="ARBA" id="ARBA00023002"/>
    </source>
</evidence>